<sequence length="374" mass="42477">MTDFPMDVVVGILSRIPVKPLLRFRCVSKQFRAIIDSHAFIRLHLKRSMETKNHLSLIVPNNILCSVDLSKIKISLRSLDLDSLGRVEELSHPFESKDSSITKVWGYCHGLVCLGNTKGDLVVWNPWTRKSQELPSIKIDFPDSLFLGKNISYGFGYDSVSDDYKVVRFVQLYNQPIADTFASEVKVYNMKSNSWRSIQDFPYWFRDYQSRGVLIGSALHWVVSRKPLSDIAKFIVAFDLAAEDYQLLPLPEYFGEYSDMHLVELGGCLCTICTCKGFPNDIWVMKDYRVNESWSKLFSVAPPPQAPEPFKFLVPLAYSKSGFEVLLIQGGTKLFWYDINRKRIKTTKTCANGGSVVCMESLVPLSGGGEKYAK</sequence>
<organism evidence="1 2">
    <name type="scientific">Vaccinium darrowii</name>
    <dbReference type="NCBI Taxonomy" id="229202"/>
    <lineage>
        <taxon>Eukaryota</taxon>
        <taxon>Viridiplantae</taxon>
        <taxon>Streptophyta</taxon>
        <taxon>Embryophyta</taxon>
        <taxon>Tracheophyta</taxon>
        <taxon>Spermatophyta</taxon>
        <taxon>Magnoliopsida</taxon>
        <taxon>eudicotyledons</taxon>
        <taxon>Gunneridae</taxon>
        <taxon>Pentapetalae</taxon>
        <taxon>asterids</taxon>
        <taxon>Ericales</taxon>
        <taxon>Ericaceae</taxon>
        <taxon>Vaccinioideae</taxon>
        <taxon>Vaccinieae</taxon>
        <taxon>Vaccinium</taxon>
    </lineage>
</organism>
<accession>A0ACB7X9R4</accession>
<reference evidence="1 2" key="1">
    <citation type="journal article" date="2021" name="Hortic Res">
        <title>High-quality reference genome and annotation aids understanding of berry development for evergreen blueberry (Vaccinium darrowii).</title>
        <authorList>
            <person name="Yu J."/>
            <person name="Hulse-Kemp A.M."/>
            <person name="Babiker E."/>
            <person name="Staton M."/>
        </authorList>
    </citation>
    <scope>NUCLEOTIDE SEQUENCE [LARGE SCALE GENOMIC DNA]</scope>
    <source>
        <strain evidence="2">cv. NJ 8807/NJ 8810</strain>
        <tissue evidence="1">Young leaf</tissue>
    </source>
</reference>
<evidence type="ECO:0000313" key="1">
    <source>
        <dbReference type="EMBL" id="KAH7837119.1"/>
    </source>
</evidence>
<dbReference type="Proteomes" id="UP000828048">
    <property type="component" value="Chromosome 6"/>
</dbReference>
<keyword evidence="2" id="KW-1185">Reference proteome</keyword>
<name>A0ACB7X9R4_9ERIC</name>
<protein>
    <submittedName>
        <fullName evidence="1">Uncharacterized protein</fullName>
    </submittedName>
</protein>
<dbReference type="EMBL" id="CM037156">
    <property type="protein sequence ID" value="KAH7837119.1"/>
    <property type="molecule type" value="Genomic_DNA"/>
</dbReference>
<gene>
    <name evidence="1" type="ORF">Vadar_009875</name>
</gene>
<evidence type="ECO:0000313" key="2">
    <source>
        <dbReference type="Proteomes" id="UP000828048"/>
    </source>
</evidence>
<comment type="caution">
    <text evidence="1">The sequence shown here is derived from an EMBL/GenBank/DDBJ whole genome shotgun (WGS) entry which is preliminary data.</text>
</comment>
<proteinExistence type="predicted"/>